<feature type="transmembrane region" description="Helical" evidence="7">
    <location>
        <begin position="32"/>
        <end position="55"/>
    </location>
</feature>
<keyword evidence="5" id="KW-0046">Antibiotic resistance</keyword>
<dbReference type="AlphaFoldDB" id="A0A646KLF4"/>
<dbReference type="GO" id="GO:0022857">
    <property type="term" value="F:transmembrane transporter activity"/>
    <property type="evidence" value="ECO:0007669"/>
    <property type="project" value="InterPro"/>
</dbReference>
<feature type="transmembrane region" description="Helical" evidence="7">
    <location>
        <begin position="99"/>
        <end position="126"/>
    </location>
</feature>
<evidence type="ECO:0000256" key="4">
    <source>
        <dbReference type="ARBA" id="ARBA00023136"/>
    </source>
</evidence>
<dbReference type="PANTHER" id="PTHR42718:SF39">
    <property type="entry name" value="ACTINORHODIN TRANSPORTER-RELATED"/>
    <property type="match status" value="1"/>
</dbReference>
<evidence type="ECO:0000256" key="1">
    <source>
        <dbReference type="ARBA" id="ARBA00004651"/>
    </source>
</evidence>
<name>A0A646KLF4_STRJU</name>
<protein>
    <submittedName>
        <fullName evidence="9">MFS transporter</fullName>
    </submittedName>
</protein>
<evidence type="ECO:0000256" key="7">
    <source>
        <dbReference type="SAM" id="Phobius"/>
    </source>
</evidence>
<dbReference type="Proteomes" id="UP000419138">
    <property type="component" value="Unassembled WGS sequence"/>
</dbReference>
<dbReference type="Pfam" id="PF07690">
    <property type="entry name" value="MFS_1"/>
    <property type="match status" value="1"/>
</dbReference>
<dbReference type="RefSeq" id="WP_153524461.1">
    <property type="nucleotide sequence ID" value="NZ_VCLA01000157.1"/>
</dbReference>
<dbReference type="CDD" id="cd17321">
    <property type="entry name" value="MFS_MMR_MDR_like"/>
    <property type="match status" value="1"/>
</dbReference>
<dbReference type="SUPFAM" id="SSF103473">
    <property type="entry name" value="MFS general substrate transporter"/>
    <property type="match status" value="1"/>
</dbReference>
<feature type="transmembrane region" description="Helical" evidence="7">
    <location>
        <begin position="67"/>
        <end position="87"/>
    </location>
</feature>
<evidence type="ECO:0000256" key="5">
    <source>
        <dbReference type="ARBA" id="ARBA00023251"/>
    </source>
</evidence>
<feature type="transmembrane region" description="Helical" evidence="7">
    <location>
        <begin position="228"/>
        <end position="251"/>
    </location>
</feature>
<reference evidence="9 10" key="1">
    <citation type="submission" date="2019-05" db="EMBL/GenBank/DDBJ databases">
        <title>Comparative genomics and metabolomics analyses of clavulanic acid producing Streptomyces species provides insight into specialized metabolism and evolution of beta-lactam biosynthetic gene clusters.</title>
        <authorList>
            <person name="Moore M.A."/>
            <person name="Cruz-Morales P."/>
            <person name="Barona Gomez F."/>
            <person name="Kapil T."/>
        </authorList>
    </citation>
    <scope>NUCLEOTIDE SEQUENCE [LARGE SCALE GENOMIC DNA]</scope>
    <source>
        <strain evidence="9 10">NRRL 5741</strain>
    </source>
</reference>
<dbReference type="PANTHER" id="PTHR42718">
    <property type="entry name" value="MAJOR FACILITATOR SUPERFAMILY MULTIDRUG TRANSPORTER MFSC"/>
    <property type="match status" value="1"/>
</dbReference>
<dbReference type="OrthoDB" id="783189at2"/>
<dbReference type="PROSITE" id="PS50850">
    <property type="entry name" value="MFS"/>
    <property type="match status" value="1"/>
</dbReference>
<keyword evidence="2 7" id="KW-0812">Transmembrane</keyword>
<comment type="caution">
    <text evidence="9">The sequence shown here is derived from an EMBL/GenBank/DDBJ whole genome shotgun (WGS) entry which is preliminary data.</text>
</comment>
<sequence length="261" mass="26582">MTTGTSSAGSPAAKTAPTGPAGGAASPGLSPAGLVVILAGFSLSIADIFIVNVALTSIGHDLRASESGLELVVSGYGITYALGLVMGGRLGDALGRRHLFTHGLIAFTLTSALCGFAPGITFLIIARLLQGAAAAMMVPQVLSTIQAATDGEARARAISLYGATAGLAAVAGQIIGGLLLALDFGDFGWRIVFMINVPIGLITLLFVRRIPDTKAQRKPDLDYLGTALFGVAMVCVLVVVVEGRALGWPIWLWGLLAVAGV</sequence>
<evidence type="ECO:0000313" key="9">
    <source>
        <dbReference type="EMBL" id="MQT02857.1"/>
    </source>
</evidence>
<evidence type="ECO:0000313" key="10">
    <source>
        <dbReference type="Proteomes" id="UP000419138"/>
    </source>
</evidence>
<feature type="transmembrane region" description="Helical" evidence="7">
    <location>
        <begin position="160"/>
        <end position="181"/>
    </location>
</feature>
<evidence type="ECO:0000256" key="6">
    <source>
        <dbReference type="SAM" id="MobiDB-lite"/>
    </source>
</evidence>
<gene>
    <name evidence="9" type="ORF">FF041_22505</name>
</gene>
<feature type="domain" description="Major facilitator superfamily (MFS) profile" evidence="8">
    <location>
        <begin position="33"/>
        <end position="261"/>
    </location>
</feature>
<evidence type="ECO:0000256" key="3">
    <source>
        <dbReference type="ARBA" id="ARBA00022989"/>
    </source>
</evidence>
<dbReference type="EMBL" id="VCLA01000157">
    <property type="protein sequence ID" value="MQT02857.1"/>
    <property type="molecule type" value="Genomic_DNA"/>
</dbReference>
<keyword evidence="10" id="KW-1185">Reference proteome</keyword>
<organism evidence="9 10">
    <name type="scientific">Streptomyces jumonjinensis</name>
    <dbReference type="NCBI Taxonomy" id="1945"/>
    <lineage>
        <taxon>Bacteria</taxon>
        <taxon>Bacillati</taxon>
        <taxon>Actinomycetota</taxon>
        <taxon>Actinomycetes</taxon>
        <taxon>Kitasatosporales</taxon>
        <taxon>Streptomycetaceae</taxon>
        <taxon>Streptomyces</taxon>
    </lineage>
</organism>
<evidence type="ECO:0000256" key="2">
    <source>
        <dbReference type="ARBA" id="ARBA00022692"/>
    </source>
</evidence>
<dbReference type="Gene3D" id="1.20.1720.10">
    <property type="entry name" value="Multidrug resistance protein D"/>
    <property type="match status" value="1"/>
</dbReference>
<dbReference type="InterPro" id="IPR011701">
    <property type="entry name" value="MFS"/>
</dbReference>
<comment type="subcellular location">
    <subcellularLocation>
        <location evidence="1">Cell membrane</location>
        <topology evidence="1">Multi-pass membrane protein</topology>
    </subcellularLocation>
</comment>
<accession>A0A646KLF4</accession>
<dbReference type="InterPro" id="IPR036259">
    <property type="entry name" value="MFS_trans_sf"/>
</dbReference>
<keyword evidence="4 7" id="KW-0472">Membrane</keyword>
<dbReference type="GO" id="GO:0005886">
    <property type="term" value="C:plasma membrane"/>
    <property type="evidence" value="ECO:0007669"/>
    <property type="project" value="UniProtKB-SubCell"/>
</dbReference>
<keyword evidence="3 7" id="KW-1133">Transmembrane helix</keyword>
<feature type="transmembrane region" description="Helical" evidence="7">
    <location>
        <begin position="187"/>
        <end position="207"/>
    </location>
</feature>
<feature type="region of interest" description="Disordered" evidence="6">
    <location>
        <begin position="1"/>
        <end position="21"/>
    </location>
</feature>
<feature type="non-terminal residue" evidence="9">
    <location>
        <position position="261"/>
    </location>
</feature>
<dbReference type="GO" id="GO:0046677">
    <property type="term" value="P:response to antibiotic"/>
    <property type="evidence" value="ECO:0007669"/>
    <property type="project" value="UniProtKB-KW"/>
</dbReference>
<proteinExistence type="predicted"/>
<evidence type="ECO:0000259" key="8">
    <source>
        <dbReference type="PROSITE" id="PS50850"/>
    </source>
</evidence>
<dbReference type="InterPro" id="IPR020846">
    <property type="entry name" value="MFS_dom"/>
</dbReference>